<dbReference type="Gene3D" id="3.40.50.1110">
    <property type="entry name" value="SGNH hydrolase"/>
    <property type="match status" value="1"/>
</dbReference>
<dbReference type="CDD" id="cd01834">
    <property type="entry name" value="SGNH_hydrolase_like_2"/>
    <property type="match status" value="1"/>
</dbReference>
<dbReference type="InterPro" id="IPR013830">
    <property type="entry name" value="SGNH_hydro"/>
</dbReference>
<feature type="domain" description="SGNH hydrolase-type esterase" evidence="1">
    <location>
        <begin position="13"/>
        <end position="193"/>
    </location>
</feature>
<protein>
    <submittedName>
        <fullName evidence="2">GDSL family lipase</fullName>
    </submittedName>
</protein>
<dbReference type="InterPro" id="IPR036514">
    <property type="entry name" value="SGNH_hydro_sf"/>
</dbReference>
<dbReference type="InterPro" id="IPR051532">
    <property type="entry name" value="Ester_Hydrolysis_Enzymes"/>
</dbReference>
<reference evidence="2 3" key="1">
    <citation type="submission" date="2018-12" db="EMBL/GenBank/DDBJ databases">
        <authorList>
            <person name="Li F."/>
        </authorList>
    </citation>
    <scope>NUCLEOTIDE SEQUENCE [LARGE SCALE GENOMIC DNA]</scope>
    <source>
        <strain evidence="2 3">EGI 6500705</strain>
    </source>
</reference>
<dbReference type="PANTHER" id="PTHR30383:SF5">
    <property type="entry name" value="SGNH HYDROLASE-TYPE ESTERASE DOMAIN-CONTAINING PROTEIN"/>
    <property type="match status" value="1"/>
</dbReference>
<gene>
    <name evidence="2" type="ORF">ELQ94_01945</name>
</gene>
<sequence length="212" mass="22784">MAITIGRGTRVLFTGDSITDTGRRDGVGDGLGDGYVRRIADAPRFQGVEVVNTGIGGDRAADLLARFSEDVLAHRPDVLSVLLGINDTWRRYDADDETGVEEFADRYRSMLAASRDAGIALVLIEPFLLPVLRAQKTWREDLDPKIAAVRTLAAEFDAVLVPADTELSRLAVERGAAALTADGVHPTPEGHDALAALWLHTVTGHDSEAARS</sequence>
<dbReference type="Pfam" id="PF13472">
    <property type="entry name" value="Lipase_GDSL_2"/>
    <property type="match status" value="1"/>
</dbReference>
<dbReference type="EMBL" id="RZGZ01000001">
    <property type="protein sequence ID" value="RUR03336.1"/>
    <property type="molecule type" value="Genomic_DNA"/>
</dbReference>
<evidence type="ECO:0000259" key="1">
    <source>
        <dbReference type="Pfam" id="PF13472"/>
    </source>
</evidence>
<dbReference type="OrthoDB" id="9794725at2"/>
<dbReference type="Proteomes" id="UP000274909">
    <property type="component" value="Unassembled WGS sequence"/>
</dbReference>
<dbReference type="GO" id="GO:0004622">
    <property type="term" value="F:phosphatidylcholine lysophospholipase activity"/>
    <property type="evidence" value="ECO:0007669"/>
    <property type="project" value="TreeGrafter"/>
</dbReference>
<accession>A0A3S0XQK4</accession>
<evidence type="ECO:0000313" key="2">
    <source>
        <dbReference type="EMBL" id="RUR03336.1"/>
    </source>
</evidence>
<dbReference type="PANTHER" id="PTHR30383">
    <property type="entry name" value="THIOESTERASE 1/PROTEASE 1/LYSOPHOSPHOLIPASE L1"/>
    <property type="match status" value="1"/>
</dbReference>
<organism evidence="2 3">
    <name type="scientific">Labedella endophytica</name>
    <dbReference type="NCBI Taxonomy" id="1523160"/>
    <lineage>
        <taxon>Bacteria</taxon>
        <taxon>Bacillati</taxon>
        <taxon>Actinomycetota</taxon>
        <taxon>Actinomycetes</taxon>
        <taxon>Micrococcales</taxon>
        <taxon>Microbacteriaceae</taxon>
        <taxon>Labedella</taxon>
    </lineage>
</organism>
<proteinExistence type="predicted"/>
<keyword evidence="3" id="KW-1185">Reference proteome</keyword>
<dbReference type="AlphaFoldDB" id="A0A3S0XQK4"/>
<dbReference type="RefSeq" id="WP_127046624.1">
    <property type="nucleotide sequence ID" value="NZ_RZGZ01000001.1"/>
</dbReference>
<dbReference type="SUPFAM" id="SSF52266">
    <property type="entry name" value="SGNH hydrolase"/>
    <property type="match status" value="1"/>
</dbReference>
<comment type="caution">
    <text evidence="2">The sequence shown here is derived from an EMBL/GenBank/DDBJ whole genome shotgun (WGS) entry which is preliminary data.</text>
</comment>
<evidence type="ECO:0000313" key="3">
    <source>
        <dbReference type="Proteomes" id="UP000274909"/>
    </source>
</evidence>
<name>A0A3S0XQK4_9MICO</name>